<dbReference type="Gene3D" id="3.30.565.10">
    <property type="entry name" value="Histidine kinase-like ATPase, C-terminal domain"/>
    <property type="match status" value="1"/>
</dbReference>
<dbReference type="SMART" id="SM00388">
    <property type="entry name" value="HisKA"/>
    <property type="match status" value="1"/>
</dbReference>
<dbReference type="Pfam" id="PF13185">
    <property type="entry name" value="GAF_2"/>
    <property type="match status" value="1"/>
</dbReference>
<dbReference type="SMART" id="SM00091">
    <property type="entry name" value="PAS"/>
    <property type="match status" value="4"/>
</dbReference>
<evidence type="ECO:0000313" key="15">
    <source>
        <dbReference type="EMBL" id="MDR9899190.1"/>
    </source>
</evidence>
<dbReference type="SMART" id="SM00065">
    <property type="entry name" value="GAF"/>
    <property type="match status" value="2"/>
</dbReference>
<comment type="catalytic activity">
    <reaction evidence="1">
        <text>ATP + protein L-histidine = ADP + protein N-phospho-L-histidine.</text>
        <dbReference type="EC" id="2.7.13.3"/>
    </reaction>
</comment>
<dbReference type="InterPro" id="IPR001610">
    <property type="entry name" value="PAC"/>
</dbReference>
<name>A0AAP5IGY3_9CYAN</name>
<feature type="domain" description="PAC" evidence="14">
    <location>
        <begin position="403"/>
        <end position="455"/>
    </location>
</feature>
<dbReference type="InterPro" id="IPR001789">
    <property type="entry name" value="Sig_transdc_resp-reg_receiver"/>
</dbReference>
<dbReference type="GO" id="GO:0000155">
    <property type="term" value="F:phosphorelay sensor kinase activity"/>
    <property type="evidence" value="ECO:0007669"/>
    <property type="project" value="InterPro"/>
</dbReference>
<evidence type="ECO:0000313" key="16">
    <source>
        <dbReference type="Proteomes" id="UP000667802"/>
    </source>
</evidence>
<dbReference type="InterPro" id="IPR000014">
    <property type="entry name" value="PAS"/>
</dbReference>
<dbReference type="Pfam" id="PF13426">
    <property type="entry name" value="PAS_9"/>
    <property type="match status" value="2"/>
</dbReference>
<evidence type="ECO:0000256" key="4">
    <source>
        <dbReference type="ARBA" id="ARBA00022679"/>
    </source>
</evidence>
<dbReference type="Gene3D" id="1.10.287.130">
    <property type="match status" value="1"/>
</dbReference>
<evidence type="ECO:0000259" key="11">
    <source>
        <dbReference type="PROSITE" id="PS50109"/>
    </source>
</evidence>
<dbReference type="SMART" id="SM00387">
    <property type="entry name" value="HATPase_c"/>
    <property type="match status" value="1"/>
</dbReference>
<dbReference type="InterPro" id="IPR005467">
    <property type="entry name" value="His_kinase_dom"/>
</dbReference>
<dbReference type="InterPro" id="IPR003661">
    <property type="entry name" value="HisK_dim/P_dom"/>
</dbReference>
<dbReference type="SUPFAM" id="SSF55781">
    <property type="entry name" value="GAF domain-like"/>
    <property type="match status" value="2"/>
</dbReference>
<evidence type="ECO:0000256" key="9">
    <source>
        <dbReference type="PROSITE-ProRule" id="PRU00169"/>
    </source>
</evidence>
<feature type="domain" description="PAS" evidence="13">
    <location>
        <begin position="911"/>
        <end position="981"/>
    </location>
</feature>
<gene>
    <name evidence="15" type="ORF">G7B40_032200</name>
</gene>
<dbReference type="Gene3D" id="2.10.70.100">
    <property type="match status" value="1"/>
</dbReference>
<dbReference type="InterPro" id="IPR004358">
    <property type="entry name" value="Sig_transdc_His_kin-like_C"/>
</dbReference>
<comment type="caution">
    <text evidence="15">The sequence shown here is derived from an EMBL/GenBank/DDBJ whole genome shotgun (WGS) entry which is preliminary data.</text>
</comment>
<feature type="domain" description="Histidine kinase" evidence="11">
    <location>
        <begin position="1048"/>
        <end position="1273"/>
    </location>
</feature>
<dbReference type="InterPro" id="IPR011006">
    <property type="entry name" value="CheY-like_superfamily"/>
</dbReference>
<dbReference type="Pfam" id="PF08448">
    <property type="entry name" value="PAS_4"/>
    <property type="match status" value="1"/>
</dbReference>
<dbReference type="CDD" id="cd00082">
    <property type="entry name" value="HisKA"/>
    <property type="match status" value="1"/>
</dbReference>
<dbReference type="PANTHER" id="PTHR43065:SF46">
    <property type="entry name" value="C4-DICARBOXYLATE TRANSPORT SENSOR PROTEIN DCTB"/>
    <property type="match status" value="1"/>
</dbReference>
<dbReference type="Pfam" id="PF00072">
    <property type="entry name" value="Response_reg"/>
    <property type="match status" value="2"/>
</dbReference>
<keyword evidence="4" id="KW-0808">Transferase</keyword>
<dbReference type="Gene3D" id="3.30.450.20">
    <property type="entry name" value="PAS domain"/>
    <property type="match status" value="4"/>
</dbReference>
<dbReference type="Pfam" id="PF00512">
    <property type="entry name" value="HisKA"/>
    <property type="match status" value="1"/>
</dbReference>
<evidence type="ECO:0000259" key="13">
    <source>
        <dbReference type="PROSITE" id="PS50112"/>
    </source>
</evidence>
<sequence>MTLITVKILLVDDCLKDREIYRSYLLDNQQQNYRILEADTGEQALLLCQQELPDVIVTDYLLPDIDALKFLNSLKREFSQTKPPVIILTNRGNERIAVQAMKSGAADYLVKKSTTKLNFIKSVENLLEKTHRTRQLDKRIQNIRVLKQTQAALQEANSELEKRVQHRTSELQKTNQELRRTLEELQVTQEELRQQNEVLAISRHALQQKNELLQTIFDHVPVMVVLLNSNGRIQWANREWETVLGWRVQEIQGRDMVPEFYPNPQYRRYVLDFIAAGERQWGEFKTRTRDGRIIDTTWANIRLTDGTIIGIGQDISERKQAEQKLRRSEEQRRLVLDLTHTGFWDWNITTGEIIWNDNLYYLLGLIPNSVESGYQTWRDRVHPEDIDQVEQALNHALDHQKDFKLEYRVIYPDGSHHWLMARGRGLYDESGKAVRMIGMLFDITERKCREANAAFLAEIAEDLSRLSSAEDIMHTVGAKVGTYLGISGCFLAEINEVEDQAIVEYTWHTAGTLDLMGVHRLSDFINDEFQRAARSGETVIIRNTQTDPRTNKDRYAALQIYAYVTVPFHRDGEWKYLFTVHDSVARDWSESEIELIGEVTNRTFPRLERARAEAAVAQDLKDTQLLRDLSTRLISEDNIQVLYDEIVTAAIVLMKADAGCFQILDEVTQELVILASQNLDCTMIEHFARVDTSFNISCGIALATGERSFIHFDVPESEDPKGYLRIFVKTGYFCAQSTPLISRSGKLIGMVSTHWRNHHRLSDRELRFLDLLARQAADLIEQRQADLEIRRFVSLADNSTEFIGMCDMNFQPFYLNPAGMQLIGLDESQYRKVSVRECFFPEDQDFIINEFFSRVFREGRAEVEIRFRHFKTGQALWMLYSVFCIKDKNDGLIGLATVSRNITESKLAQEKIQEQAALLDVATEAIFVCDLGYHILYWNPGAERMYGWQGAEVLRKDCRQLLYKEISPSVQEALTTVIEQGEWQGELNKITKFGQEIIVSSHWTLMRDAMGRPKSFFAVDTNITEKKQLEAQFYRAQRLESLGTLASGIAHDLNNILTPILAVAQLLPLKLPDLNEQNRQLLKILEDNSKRGAQLVRQILSFARGEQGKRIPLQLKSLLKEFEQVIKSTFPKSIEISTKIATPNLWTVLADPTQIHQVLMNLCVNARDAMPDGGTLSISAHNFHADENYARMNLEAKEGDYVVVTVSDTGCGMSQEVQERIFEPFFTTKEPGKGTGLGLSTIIGIIKNHGGFVNVSSEVGKGSQFQVFLSAIETSVSPESNELQMSSGNGELILVVDDEAFVRDLVKASLEECNYKVLIAKDSIDAFSLYVQHTNEISLVLMDIQMPSIDGFKAIRVLQQINPKVKIIAMSGLTSNRDLLKVSSISVRAFLPKPYTIKELLDTMKGVLDSP</sequence>
<dbReference type="InterPro" id="IPR013655">
    <property type="entry name" value="PAS_fold_3"/>
</dbReference>
<dbReference type="RefSeq" id="WP_310834274.1">
    <property type="nucleotide sequence ID" value="NZ_CAWQFN010000161.1"/>
</dbReference>
<evidence type="ECO:0000256" key="8">
    <source>
        <dbReference type="ARBA" id="ARBA00023012"/>
    </source>
</evidence>
<dbReference type="EMBL" id="JAALHA020000022">
    <property type="protein sequence ID" value="MDR9899190.1"/>
    <property type="molecule type" value="Genomic_DNA"/>
</dbReference>
<dbReference type="InterPro" id="IPR003594">
    <property type="entry name" value="HATPase_dom"/>
</dbReference>
<dbReference type="InterPro" id="IPR003018">
    <property type="entry name" value="GAF"/>
</dbReference>
<dbReference type="SUPFAM" id="SSF52172">
    <property type="entry name" value="CheY-like"/>
    <property type="match status" value="2"/>
</dbReference>
<keyword evidence="3 9" id="KW-0597">Phosphoprotein</keyword>
<dbReference type="PRINTS" id="PR00344">
    <property type="entry name" value="BCTRLSENSOR"/>
</dbReference>
<keyword evidence="10" id="KW-0175">Coiled coil</keyword>
<dbReference type="PROSITE" id="PS50113">
    <property type="entry name" value="PAC"/>
    <property type="match status" value="3"/>
</dbReference>
<evidence type="ECO:0000256" key="7">
    <source>
        <dbReference type="ARBA" id="ARBA00022840"/>
    </source>
</evidence>
<dbReference type="Proteomes" id="UP000667802">
    <property type="component" value="Unassembled WGS sequence"/>
</dbReference>
<dbReference type="Pfam" id="PF08447">
    <property type="entry name" value="PAS_3"/>
    <property type="match status" value="1"/>
</dbReference>
<evidence type="ECO:0000256" key="1">
    <source>
        <dbReference type="ARBA" id="ARBA00000085"/>
    </source>
</evidence>
<accession>A0AAP5IGY3</accession>
<dbReference type="SUPFAM" id="SSF55785">
    <property type="entry name" value="PYP-like sensor domain (PAS domain)"/>
    <property type="match status" value="4"/>
</dbReference>
<dbReference type="InterPro" id="IPR036890">
    <property type="entry name" value="HATPase_C_sf"/>
</dbReference>
<feature type="domain" description="PAC" evidence="14">
    <location>
        <begin position="983"/>
        <end position="1035"/>
    </location>
</feature>
<feature type="domain" description="Response regulatory" evidence="12">
    <location>
        <begin position="1292"/>
        <end position="1408"/>
    </location>
</feature>
<evidence type="ECO:0000259" key="12">
    <source>
        <dbReference type="PROSITE" id="PS50110"/>
    </source>
</evidence>
<dbReference type="Gene3D" id="3.30.450.40">
    <property type="match status" value="2"/>
</dbReference>
<reference evidence="16" key="1">
    <citation type="journal article" date="2021" name="Science">
        <title>Hunting the eagle killer: A cyanobacterial neurotoxin causes vacuolar myelinopathy.</title>
        <authorList>
            <person name="Breinlinger S."/>
            <person name="Phillips T.J."/>
            <person name="Haram B.N."/>
            <person name="Mares J."/>
            <person name="Martinez Yerena J.A."/>
            <person name="Hrouzek P."/>
            <person name="Sobotka R."/>
            <person name="Henderson W.M."/>
            <person name="Schmieder P."/>
            <person name="Williams S.M."/>
            <person name="Lauderdale J.D."/>
            <person name="Wilde H.D."/>
            <person name="Gerrin W."/>
            <person name="Kust A."/>
            <person name="Washington J.W."/>
            <person name="Wagner C."/>
            <person name="Geier B."/>
            <person name="Liebeke M."/>
            <person name="Enke H."/>
            <person name="Niedermeyer T.H.J."/>
            <person name="Wilde S.B."/>
        </authorList>
    </citation>
    <scope>NUCLEOTIDE SEQUENCE [LARGE SCALE GENOMIC DNA]</scope>
    <source>
        <strain evidence="16">Thurmond2011</strain>
    </source>
</reference>
<evidence type="ECO:0000256" key="6">
    <source>
        <dbReference type="ARBA" id="ARBA00022777"/>
    </source>
</evidence>
<dbReference type="InterPro" id="IPR000700">
    <property type="entry name" value="PAS-assoc_C"/>
</dbReference>
<organism evidence="15 16">
    <name type="scientific">Aetokthonos hydrillicola Thurmond2011</name>
    <dbReference type="NCBI Taxonomy" id="2712845"/>
    <lineage>
        <taxon>Bacteria</taxon>
        <taxon>Bacillati</taxon>
        <taxon>Cyanobacteriota</taxon>
        <taxon>Cyanophyceae</taxon>
        <taxon>Nostocales</taxon>
        <taxon>Hapalosiphonaceae</taxon>
        <taxon>Aetokthonos</taxon>
    </lineage>
</organism>
<dbReference type="InterPro" id="IPR036097">
    <property type="entry name" value="HisK_dim/P_sf"/>
</dbReference>
<proteinExistence type="predicted"/>
<dbReference type="Pfam" id="PF01590">
    <property type="entry name" value="GAF"/>
    <property type="match status" value="1"/>
</dbReference>
<dbReference type="CDD" id="cd00130">
    <property type="entry name" value="PAS"/>
    <property type="match status" value="4"/>
</dbReference>
<dbReference type="EC" id="2.7.13.3" evidence="2"/>
<feature type="domain" description="PAS" evidence="13">
    <location>
        <begin position="328"/>
        <end position="400"/>
    </location>
</feature>
<feature type="modified residue" description="4-aspartylphosphate" evidence="9">
    <location>
        <position position="59"/>
    </location>
</feature>
<keyword evidence="6" id="KW-0418">Kinase</keyword>
<keyword evidence="16" id="KW-1185">Reference proteome</keyword>
<dbReference type="Pfam" id="PF02518">
    <property type="entry name" value="HATPase_c"/>
    <property type="match status" value="1"/>
</dbReference>
<dbReference type="SMART" id="SM00448">
    <property type="entry name" value="REC"/>
    <property type="match status" value="2"/>
</dbReference>
<dbReference type="PROSITE" id="PS50110">
    <property type="entry name" value="RESPONSE_REGULATORY"/>
    <property type="match status" value="2"/>
</dbReference>
<dbReference type="PANTHER" id="PTHR43065">
    <property type="entry name" value="SENSOR HISTIDINE KINASE"/>
    <property type="match status" value="1"/>
</dbReference>
<feature type="coiled-coil region" evidence="10">
    <location>
        <begin position="143"/>
        <end position="202"/>
    </location>
</feature>
<feature type="domain" description="Response regulatory" evidence="12">
    <location>
        <begin position="7"/>
        <end position="126"/>
    </location>
</feature>
<keyword evidence="5" id="KW-0547">Nucleotide-binding</keyword>
<dbReference type="GO" id="GO:0005524">
    <property type="term" value="F:ATP binding"/>
    <property type="evidence" value="ECO:0007669"/>
    <property type="project" value="UniProtKB-KW"/>
</dbReference>
<dbReference type="SUPFAM" id="SSF55874">
    <property type="entry name" value="ATPase domain of HSP90 chaperone/DNA topoisomerase II/histidine kinase"/>
    <property type="match status" value="1"/>
</dbReference>
<evidence type="ECO:0000256" key="10">
    <source>
        <dbReference type="SAM" id="Coils"/>
    </source>
</evidence>
<keyword evidence="7" id="KW-0067">ATP-binding</keyword>
<feature type="coiled-coil region" evidence="10">
    <location>
        <begin position="311"/>
        <end position="338"/>
    </location>
</feature>
<dbReference type="SUPFAM" id="SSF47384">
    <property type="entry name" value="Homodimeric domain of signal transducing histidine kinase"/>
    <property type="match status" value="1"/>
</dbReference>
<dbReference type="CDD" id="cd00156">
    <property type="entry name" value="REC"/>
    <property type="match status" value="2"/>
</dbReference>
<dbReference type="Gene3D" id="3.40.50.2300">
    <property type="match status" value="2"/>
</dbReference>
<feature type="domain" description="PAS" evidence="13">
    <location>
        <begin position="209"/>
        <end position="261"/>
    </location>
</feature>
<evidence type="ECO:0000256" key="2">
    <source>
        <dbReference type="ARBA" id="ARBA00012438"/>
    </source>
</evidence>
<dbReference type="InterPro" id="IPR013656">
    <property type="entry name" value="PAS_4"/>
</dbReference>
<dbReference type="PROSITE" id="PS50109">
    <property type="entry name" value="HIS_KIN"/>
    <property type="match status" value="1"/>
</dbReference>
<evidence type="ECO:0000256" key="3">
    <source>
        <dbReference type="ARBA" id="ARBA00022553"/>
    </source>
</evidence>
<dbReference type="InterPro" id="IPR029016">
    <property type="entry name" value="GAF-like_dom_sf"/>
</dbReference>
<dbReference type="InterPro" id="IPR035965">
    <property type="entry name" value="PAS-like_dom_sf"/>
</dbReference>
<dbReference type="PROSITE" id="PS50112">
    <property type="entry name" value="PAS"/>
    <property type="match status" value="3"/>
</dbReference>
<keyword evidence="8" id="KW-0902">Two-component regulatory system</keyword>
<dbReference type="NCBIfam" id="TIGR00229">
    <property type="entry name" value="sensory_box"/>
    <property type="match status" value="4"/>
</dbReference>
<evidence type="ECO:0000259" key="14">
    <source>
        <dbReference type="PROSITE" id="PS50113"/>
    </source>
</evidence>
<dbReference type="SMART" id="SM00086">
    <property type="entry name" value="PAC"/>
    <property type="match status" value="4"/>
</dbReference>
<feature type="modified residue" description="4-aspartylphosphate" evidence="9">
    <location>
        <position position="1343"/>
    </location>
</feature>
<evidence type="ECO:0000256" key="5">
    <source>
        <dbReference type="ARBA" id="ARBA00022741"/>
    </source>
</evidence>
<protein>
    <recommendedName>
        <fullName evidence="2">histidine kinase</fullName>
        <ecNumber evidence="2">2.7.13.3</ecNumber>
    </recommendedName>
</protein>
<feature type="domain" description="PAC" evidence="14">
    <location>
        <begin position="861"/>
        <end position="914"/>
    </location>
</feature>